<sequence>MNEAICVSVEHHGPERCEVTVAGELDVLTAMELRHVLQEAITTARVTVVDLSRLQFCDCTGLSALLAAHRVAKERGTALRLRAVPYPLARLLRLTRTGSVFAIDAAPAPAALHRTA</sequence>
<dbReference type="RefSeq" id="WP_184963303.1">
    <property type="nucleotide sequence ID" value="NZ_BAAAWF010000094.1"/>
</dbReference>
<reference evidence="4 5" key="1">
    <citation type="submission" date="2020-08" db="EMBL/GenBank/DDBJ databases">
        <title>Genomic Encyclopedia of Type Strains, Phase III (KMG-III): the genomes of soil and plant-associated and newly described type strains.</title>
        <authorList>
            <person name="Whitman W."/>
        </authorList>
    </citation>
    <scope>NUCLEOTIDE SEQUENCE [LARGE SCALE GENOMIC DNA]</scope>
    <source>
        <strain evidence="4 5">CECT 3313</strain>
    </source>
</reference>
<dbReference type="InterPro" id="IPR002645">
    <property type="entry name" value="STAS_dom"/>
</dbReference>
<dbReference type="Proteomes" id="UP000585836">
    <property type="component" value="Unassembled WGS sequence"/>
</dbReference>
<keyword evidence="5" id="KW-1185">Reference proteome</keyword>
<dbReference type="InterPro" id="IPR003658">
    <property type="entry name" value="Anti-sigma_ant"/>
</dbReference>
<proteinExistence type="inferred from homology"/>
<dbReference type="SUPFAM" id="SSF52091">
    <property type="entry name" value="SpoIIaa-like"/>
    <property type="match status" value="1"/>
</dbReference>
<dbReference type="InterPro" id="IPR036513">
    <property type="entry name" value="STAS_dom_sf"/>
</dbReference>
<dbReference type="InterPro" id="IPR058548">
    <property type="entry name" value="MlaB-like_STAS"/>
</dbReference>
<dbReference type="PROSITE" id="PS50801">
    <property type="entry name" value="STAS"/>
    <property type="match status" value="1"/>
</dbReference>
<dbReference type="CDD" id="cd07043">
    <property type="entry name" value="STAS_anti-anti-sigma_factors"/>
    <property type="match status" value="1"/>
</dbReference>
<dbReference type="PANTHER" id="PTHR33495">
    <property type="entry name" value="ANTI-SIGMA FACTOR ANTAGONIST TM_1081-RELATED-RELATED"/>
    <property type="match status" value="1"/>
</dbReference>
<dbReference type="Gene3D" id="3.30.750.24">
    <property type="entry name" value="STAS domain"/>
    <property type="match status" value="1"/>
</dbReference>
<protein>
    <recommendedName>
        <fullName evidence="2">Anti-sigma factor antagonist</fullName>
    </recommendedName>
</protein>
<evidence type="ECO:0000259" key="3">
    <source>
        <dbReference type="PROSITE" id="PS50801"/>
    </source>
</evidence>
<accession>A0A7W9PRH1</accession>
<comment type="caution">
    <text evidence="4">The sequence shown here is derived from an EMBL/GenBank/DDBJ whole genome shotgun (WGS) entry which is preliminary data.</text>
</comment>
<name>A0A7W9PRH1_9ACTN</name>
<evidence type="ECO:0000256" key="2">
    <source>
        <dbReference type="RuleBase" id="RU003749"/>
    </source>
</evidence>
<feature type="domain" description="STAS" evidence="3">
    <location>
        <begin position="19"/>
        <end position="95"/>
    </location>
</feature>
<comment type="similarity">
    <text evidence="1 2">Belongs to the anti-sigma-factor antagonist family.</text>
</comment>
<evidence type="ECO:0000313" key="5">
    <source>
        <dbReference type="Proteomes" id="UP000585836"/>
    </source>
</evidence>
<dbReference type="PANTHER" id="PTHR33495:SF2">
    <property type="entry name" value="ANTI-SIGMA FACTOR ANTAGONIST TM_1081-RELATED"/>
    <property type="match status" value="1"/>
</dbReference>
<gene>
    <name evidence="4" type="ORF">FHS34_001980</name>
</gene>
<dbReference type="EMBL" id="JACHJK010000003">
    <property type="protein sequence ID" value="MBB5926524.1"/>
    <property type="molecule type" value="Genomic_DNA"/>
</dbReference>
<organism evidence="4 5">
    <name type="scientific">Streptomyces echinatus</name>
    <dbReference type="NCBI Taxonomy" id="67293"/>
    <lineage>
        <taxon>Bacteria</taxon>
        <taxon>Bacillati</taxon>
        <taxon>Actinomycetota</taxon>
        <taxon>Actinomycetes</taxon>
        <taxon>Kitasatosporales</taxon>
        <taxon>Streptomycetaceae</taxon>
        <taxon>Streptomyces</taxon>
    </lineage>
</organism>
<evidence type="ECO:0000256" key="1">
    <source>
        <dbReference type="ARBA" id="ARBA00009013"/>
    </source>
</evidence>
<evidence type="ECO:0000313" key="4">
    <source>
        <dbReference type="EMBL" id="MBB5926524.1"/>
    </source>
</evidence>
<dbReference type="NCBIfam" id="TIGR00377">
    <property type="entry name" value="ant_ant_sig"/>
    <property type="match status" value="1"/>
</dbReference>
<dbReference type="AlphaFoldDB" id="A0A7W9PRH1"/>
<dbReference type="GO" id="GO:0043856">
    <property type="term" value="F:anti-sigma factor antagonist activity"/>
    <property type="evidence" value="ECO:0007669"/>
    <property type="project" value="InterPro"/>
</dbReference>
<dbReference type="Pfam" id="PF13466">
    <property type="entry name" value="STAS_2"/>
    <property type="match status" value="1"/>
</dbReference>